<dbReference type="Proteomes" id="UP000824540">
    <property type="component" value="Unassembled WGS sequence"/>
</dbReference>
<proteinExistence type="predicted"/>
<accession>A0A8T2PD69</accession>
<dbReference type="AlphaFoldDB" id="A0A8T2PD69"/>
<sequence>MPRPAAQVQIRPGPFAAWPKKPSVRATVTAISVPLHYITETTGGGWSGVGCIPLTPEIPDIADTKKEGADSHWGRVGVSYSVLVRAALPSRDEEQEVAVLQPALHAAQAWREQQCVLSCVLNHRPPRWVFAPEKSARASRALPLEKFSLPPAEFTELEATVDAQVSSVIFSAGSNVAAAVVVRGFGKKSLLSLRALVDRGMKTSSLSAAVLHIHCIVKLPLALRHEPQIHMPQPSQTLSVTQKACNVSEHNDRACVLSWPFGTLTCY</sequence>
<organism evidence="1 2">
    <name type="scientific">Albula glossodonta</name>
    <name type="common">roundjaw bonefish</name>
    <dbReference type="NCBI Taxonomy" id="121402"/>
    <lineage>
        <taxon>Eukaryota</taxon>
        <taxon>Metazoa</taxon>
        <taxon>Chordata</taxon>
        <taxon>Craniata</taxon>
        <taxon>Vertebrata</taxon>
        <taxon>Euteleostomi</taxon>
        <taxon>Actinopterygii</taxon>
        <taxon>Neopterygii</taxon>
        <taxon>Teleostei</taxon>
        <taxon>Albuliformes</taxon>
        <taxon>Albulidae</taxon>
        <taxon>Albula</taxon>
    </lineage>
</organism>
<keyword evidence="2" id="KW-1185">Reference proteome</keyword>
<comment type="caution">
    <text evidence="1">The sequence shown here is derived from an EMBL/GenBank/DDBJ whole genome shotgun (WGS) entry which is preliminary data.</text>
</comment>
<dbReference type="OrthoDB" id="2017408at2759"/>
<evidence type="ECO:0000313" key="1">
    <source>
        <dbReference type="EMBL" id="KAG9350475.1"/>
    </source>
</evidence>
<protein>
    <submittedName>
        <fullName evidence="1">Uncharacterized protein</fullName>
    </submittedName>
</protein>
<dbReference type="EMBL" id="JAFBMS010000008">
    <property type="protein sequence ID" value="KAG9350475.1"/>
    <property type="molecule type" value="Genomic_DNA"/>
</dbReference>
<evidence type="ECO:0000313" key="2">
    <source>
        <dbReference type="Proteomes" id="UP000824540"/>
    </source>
</evidence>
<reference evidence="1" key="1">
    <citation type="thesis" date="2021" institute="BYU ScholarsArchive" country="Provo, UT, USA">
        <title>Applications of and Algorithms for Genome Assembly and Genomic Analyses with an Emphasis on Marine Teleosts.</title>
        <authorList>
            <person name="Pickett B.D."/>
        </authorList>
    </citation>
    <scope>NUCLEOTIDE SEQUENCE</scope>
    <source>
        <strain evidence="1">HI-2016</strain>
    </source>
</reference>
<gene>
    <name evidence="1" type="ORF">JZ751_026838</name>
</gene>
<name>A0A8T2PD69_9TELE</name>